<evidence type="ECO:0000256" key="4">
    <source>
        <dbReference type="ARBA" id="ARBA00022777"/>
    </source>
</evidence>
<evidence type="ECO:0000256" key="1">
    <source>
        <dbReference type="ARBA" id="ARBA00022527"/>
    </source>
</evidence>
<evidence type="ECO:0000256" key="8">
    <source>
        <dbReference type="SAM" id="MobiDB-lite"/>
    </source>
</evidence>
<dbReference type="PROSITE" id="PS50011">
    <property type="entry name" value="PROTEIN_KINASE_DOM"/>
    <property type="match status" value="1"/>
</dbReference>
<evidence type="ECO:0000256" key="7">
    <source>
        <dbReference type="SAM" id="Coils"/>
    </source>
</evidence>
<feature type="domain" description="Cyclic nucleotide-binding" evidence="10">
    <location>
        <begin position="486"/>
        <end position="600"/>
    </location>
</feature>
<feature type="compositionally biased region" description="Basic and acidic residues" evidence="8">
    <location>
        <begin position="107"/>
        <end position="116"/>
    </location>
</feature>
<dbReference type="FunFam" id="3.30.200.20:FF:000042">
    <property type="entry name" value="Aurora kinase A"/>
    <property type="match status" value="1"/>
</dbReference>
<dbReference type="Pfam" id="PF00069">
    <property type="entry name" value="Pkinase"/>
    <property type="match status" value="1"/>
</dbReference>
<feature type="region of interest" description="Disordered" evidence="8">
    <location>
        <begin position="1068"/>
        <end position="1112"/>
    </location>
</feature>
<dbReference type="Gene3D" id="1.10.287.110">
    <property type="entry name" value="DnaJ domain"/>
    <property type="match status" value="1"/>
</dbReference>
<feature type="domain" description="Cyclic nucleotide-binding" evidence="10">
    <location>
        <begin position="315"/>
        <end position="412"/>
    </location>
</feature>
<dbReference type="OrthoDB" id="63267at2759"/>
<dbReference type="InterPro" id="IPR036869">
    <property type="entry name" value="J_dom_sf"/>
</dbReference>
<evidence type="ECO:0000256" key="3">
    <source>
        <dbReference type="ARBA" id="ARBA00022741"/>
    </source>
</evidence>
<feature type="domain" description="Protein kinase" evidence="9">
    <location>
        <begin position="762"/>
        <end position="1019"/>
    </location>
</feature>
<dbReference type="Gene3D" id="3.30.200.20">
    <property type="entry name" value="Phosphorylase Kinase, domain 1"/>
    <property type="match status" value="1"/>
</dbReference>
<reference evidence="12" key="1">
    <citation type="submission" date="2021-02" db="EMBL/GenBank/DDBJ databases">
        <authorList>
            <person name="Dougan E. K."/>
            <person name="Rhodes N."/>
            <person name="Thang M."/>
            <person name="Chan C."/>
        </authorList>
    </citation>
    <scope>NUCLEOTIDE SEQUENCE</scope>
</reference>
<evidence type="ECO:0000256" key="2">
    <source>
        <dbReference type="ARBA" id="ARBA00022679"/>
    </source>
</evidence>
<keyword evidence="13" id="KW-1185">Reference proteome</keyword>
<keyword evidence="1" id="KW-0723">Serine/threonine-protein kinase</keyword>
<evidence type="ECO:0000259" key="9">
    <source>
        <dbReference type="PROSITE" id="PS50011"/>
    </source>
</evidence>
<dbReference type="PROSITE" id="PS00889">
    <property type="entry name" value="CNMP_BINDING_2"/>
    <property type="match status" value="1"/>
</dbReference>
<dbReference type="PANTHER" id="PTHR24353">
    <property type="entry name" value="CYCLIC NUCLEOTIDE-DEPENDENT PROTEIN KINASE"/>
    <property type="match status" value="1"/>
</dbReference>
<dbReference type="InterPro" id="IPR000595">
    <property type="entry name" value="cNMP-bd_dom"/>
</dbReference>
<dbReference type="SMART" id="SM00100">
    <property type="entry name" value="cNMP"/>
    <property type="match status" value="3"/>
</dbReference>
<accession>A0A812IEY3</accession>
<comment type="caution">
    <text evidence="12">The sequence shown here is derived from an EMBL/GenBank/DDBJ whole genome shotgun (WGS) entry which is preliminary data.</text>
</comment>
<dbReference type="CDD" id="cd00038">
    <property type="entry name" value="CAP_ED"/>
    <property type="match status" value="3"/>
</dbReference>
<dbReference type="PANTHER" id="PTHR24353:SF143">
    <property type="entry name" value="PROTEIN KINASE DOMAIN-CONTAINING PROTEIN"/>
    <property type="match status" value="1"/>
</dbReference>
<dbReference type="AlphaFoldDB" id="A0A812IEY3"/>
<dbReference type="GO" id="GO:0004691">
    <property type="term" value="F:cAMP-dependent protein kinase activity"/>
    <property type="evidence" value="ECO:0007669"/>
    <property type="project" value="TreeGrafter"/>
</dbReference>
<dbReference type="InterPro" id="IPR011009">
    <property type="entry name" value="Kinase-like_dom_sf"/>
</dbReference>
<dbReference type="Pfam" id="PF00027">
    <property type="entry name" value="cNMP_binding"/>
    <property type="match status" value="2"/>
</dbReference>
<dbReference type="GO" id="GO:0005952">
    <property type="term" value="C:cAMP-dependent protein kinase complex"/>
    <property type="evidence" value="ECO:0007669"/>
    <property type="project" value="TreeGrafter"/>
</dbReference>
<dbReference type="SUPFAM" id="SSF56112">
    <property type="entry name" value="Protein kinase-like (PK-like)"/>
    <property type="match status" value="1"/>
</dbReference>
<dbReference type="PROSITE" id="PS50076">
    <property type="entry name" value="DNAJ_2"/>
    <property type="match status" value="1"/>
</dbReference>
<evidence type="ECO:0000256" key="6">
    <source>
        <dbReference type="PROSITE-ProRule" id="PRU10141"/>
    </source>
</evidence>
<keyword evidence="5 6" id="KW-0067">ATP-binding</keyword>
<dbReference type="Gene3D" id="2.60.120.10">
    <property type="entry name" value="Jelly Rolls"/>
    <property type="match status" value="3"/>
</dbReference>
<dbReference type="GO" id="GO:0005524">
    <property type="term" value="F:ATP binding"/>
    <property type="evidence" value="ECO:0007669"/>
    <property type="project" value="UniProtKB-UniRule"/>
</dbReference>
<dbReference type="SUPFAM" id="SSF46565">
    <property type="entry name" value="Chaperone J-domain"/>
    <property type="match status" value="1"/>
</dbReference>
<dbReference type="PRINTS" id="PR00625">
    <property type="entry name" value="JDOMAIN"/>
</dbReference>
<keyword evidence="4" id="KW-0418">Kinase</keyword>
<proteinExistence type="predicted"/>
<evidence type="ECO:0000256" key="5">
    <source>
        <dbReference type="ARBA" id="ARBA00022840"/>
    </source>
</evidence>
<keyword evidence="7" id="KW-0175">Coiled coil</keyword>
<dbReference type="EMBL" id="CAJNDS010000225">
    <property type="protein sequence ID" value="CAE7030723.1"/>
    <property type="molecule type" value="Genomic_DNA"/>
</dbReference>
<sequence length="1112" mass="123806">MRASTCPLLEQALLRKRWAARRQFGVSAREMLGVSWNCSEEEVRKAFRQRAKALHPDMQPDGSDKEAAAAKFRDIQEAYEEVLREVRGLPVGKPISRQRHNGPEPAYKSREWDAARRQSPPSKPGFRNLSMAAIATCMALTYISFSADEQVSGQEKQEFAAKHVRLRQEQAEREQRELKRQLEQKACGCCSANGFGDVCLQDFCESVSPLAVFLLLPGAGSAAGPSFTEAAPALVGPDEYSIDSLLPPGSPSMAMDSILPALPEQQAEHDSETDRAEESKHSRKGRKRVTEMTQVPKDTFLAKEETLEQLRKVPIFASLDAKDLERVAGIAQVRAYEQDEVIVNYGMDVEGLHIVLSGSAQISVPQPAGTLSAGQYTGAEALQVGQSRASSQLTAGADVRTLCVSRAKYEDLKMTQPKLKKDDRVKARKMIGSVSTALQMTRNRKISLPPDVCHITGHRKVLDYQKTDEDRQMISKGLKNNKILSEVVGLTQDQCDHVVSATHLIEVPSGTCVFKKGDLGTALFIVQEGLLKVNLVTFEVVLRIGDTFGELALLYDEPRTATIEATRDCRLWVLPRTMFKEMLQSTAVLKAKEYSMMLHQVPLIREQVDLALLSVLAGALEETVLDKDEFLCVRGEDEGMLFLIASGFCSVIDADPDDQSHVKKGLLKGDWIGEMQLSEMAPATRTVVVQSEKATVLSLDSYHFELVKQASQDHTILEQVKASRGGVQEVSNWLKKRRASTTGRRPSTISERGVRIWQMKDFETAGALGEGNFGLVLLLRDKETRAEYAFKGLNKLHLEQEKQDSMLKNERNVLSLLDSPFIIHLHGCFHDSNFVYFLLEVALGGELFDIYNDYDLWGKTDVAQFYVACVSLGLAHIHSKHIVWRDLKLENCLVNSKGYAKLTDMGIAKMVTGKTYTVCGTADYFAPETLKQVGHNRAADWWALGVMLFIMMAGHSPFDAPEVTQIYKNIIKGLSKVQFPPSISKEAEECVRSLCRKKPEDRLTMQRGGISNLMSLAFFDGFNWEEVKALTMTPPWIPPEPDYGKIAARQLSRPVEIQWDELQLWLPSDEAPQLPGGPSSHSMENVEATEDPAGWEPVVQASEEDDQWLSGL</sequence>
<feature type="coiled-coil region" evidence="7">
    <location>
        <begin position="161"/>
        <end position="188"/>
    </location>
</feature>
<dbReference type="Proteomes" id="UP000604046">
    <property type="component" value="Unassembled WGS sequence"/>
</dbReference>
<dbReference type="InterPro" id="IPR017441">
    <property type="entry name" value="Protein_kinase_ATP_BS"/>
</dbReference>
<name>A0A812IEY3_9DINO</name>
<feature type="compositionally biased region" description="Acidic residues" evidence="8">
    <location>
        <begin position="1102"/>
        <end position="1112"/>
    </location>
</feature>
<dbReference type="InterPro" id="IPR001623">
    <property type="entry name" value="DnaJ_domain"/>
</dbReference>
<keyword evidence="3 6" id="KW-0547">Nucleotide-binding</keyword>
<evidence type="ECO:0000313" key="12">
    <source>
        <dbReference type="EMBL" id="CAE7030723.1"/>
    </source>
</evidence>
<dbReference type="InterPro" id="IPR018490">
    <property type="entry name" value="cNMP-bd_dom_sf"/>
</dbReference>
<dbReference type="SUPFAM" id="SSF51206">
    <property type="entry name" value="cAMP-binding domain-like"/>
    <property type="match status" value="3"/>
</dbReference>
<gene>
    <name evidence="12" type="primary">Prkg1</name>
    <name evidence="12" type="ORF">SNAT2548_LOCUS3707</name>
</gene>
<feature type="domain" description="Cyclic nucleotide-binding" evidence="10">
    <location>
        <begin position="604"/>
        <end position="707"/>
    </location>
</feature>
<feature type="binding site" evidence="6">
    <location>
        <position position="791"/>
    </location>
    <ligand>
        <name>ATP</name>
        <dbReference type="ChEBI" id="CHEBI:30616"/>
    </ligand>
</feature>
<dbReference type="Gene3D" id="1.10.510.10">
    <property type="entry name" value="Transferase(Phosphotransferase) domain 1"/>
    <property type="match status" value="1"/>
</dbReference>
<evidence type="ECO:0000313" key="13">
    <source>
        <dbReference type="Proteomes" id="UP000604046"/>
    </source>
</evidence>
<dbReference type="InterPro" id="IPR018488">
    <property type="entry name" value="cNMP-bd_CS"/>
</dbReference>
<dbReference type="InterPro" id="IPR014710">
    <property type="entry name" value="RmlC-like_jellyroll"/>
</dbReference>
<dbReference type="PROSITE" id="PS50042">
    <property type="entry name" value="CNMP_BINDING_3"/>
    <property type="match status" value="3"/>
</dbReference>
<feature type="domain" description="J" evidence="11">
    <location>
        <begin position="27"/>
        <end position="104"/>
    </location>
</feature>
<feature type="compositionally biased region" description="Basic and acidic residues" evidence="8">
    <location>
        <begin position="266"/>
        <end position="280"/>
    </location>
</feature>
<dbReference type="SMART" id="SM00220">
    <property type="entry name" value="S_TKc"/>
    <property type="match status" value="1"/>
</dbReference>
<evidence type="ECO:0000259" key="11">
    <source>
        <dbReference type="PROSITE" id="PS50076"/>
    </source>
</evidence>
<dbReference type="InterPro" id="IPR000719">
    <property type="entry name" value="Prot_kinase_dom"/>
</dbReference>
<dbReference type="SMART" id="SM00271">
    <property type="entry name" value="DnaJ"/>
    <property type="match status" value="1"/>
</dbReference>
<feature type="region of interest" description="Disordered" evidence="8">
    <location>
        <begin position="264"/>
        <end position="291"/>
    </location>
</feature>
<dbReference type="Pfam" id="PF00226">
    <property type="entry name" value="DnaJ"/>
    <property type="match status" value="1"/>
</dbReference>
<dbReference type="CDD" id="cd06257">
    <property type="entry name" value="DnaJ"/>
    <property type="match status" value="1"/>
</dbReference>
<feature type="region of interest" description="Disordered" evidence="8">
    <location>
        <begin position="93"/>
        <end position="127"/>
    </location>
</feature>
<organism evidence="12 13">
    <name type="scientific">Symbiodinium natans</name>
    <dbReference type="NCBI Taxonomy" id="878477"/>
    <lineage>
        <taxon>Eukaryota</taxon>
        <taxon>Sar</taxon>
        <taxon>Alveolata</taxon>
        <taxon>Dinophyceae</taxon>
        <taxon>Suessiales</taxon>
        <taxon>Symbiodiniaceae</taxon>
        <taxon>Symbiodinium</taxon>
    </lineage>
</organism>
<evidence type="ECO:0000259" key="10">
    <source>
        <dbReference type="PROSITE" id="PS50042"/>
    </source>
</evidence>
<keyword evidence="2" id="KW-0808">Transferase</keyword>
<dbReference type="PROSITE" id="PS00107">
    <property type="entry name" value="PROTEIN_KINASE_ATP"/>
    <property type="match status" value="1"/>
</dbReference>
<protein>
    <submittedName>
        <fullName evidence="12">Prkg1 protein</fullName>
    </submittedName>
</protein>